<dbReference type="EMBL" id="VSSQ01073460">
    <property type="protein sequence ID" value="MPN24567.1"/>
    <property type="molecule type" value="Genomic_DNA"/>
</dbReference>
<dbReference type="SUPFAM" id="SSF56349">
    <property type="entry name" value="DNA breaking-rejoining enzymes"/>
    <property type="match status" value="1"/>
</dbReference>
<organism evidence="3">
    <name type="scientific">bioreactor metagenome</name>
    <dbReference type="NCBI Taxonomy" id="1076179"/>
    <lineage>
        <taxon>unclassified sequences</taxon>
        <taxon>metagenomes</taxon>
        <taxon>ecological metagenomes</taxon>
    </lineage>
</organism>
<dbReference type="Gene3D" id="1.10.443.10">
    <property type="entry name" value="Intergrase catalytic core"/>
    <property type="match status" value="1"/>
</dbReference>
<feature type="domain" description="Tyr recombinase" evidence="2">
    <location>
        <begin position="24"/>
        <end position="202"/>
    </location>
</feature>
<keyword evidence="1" id="KW-0233">DNA recombination</keyword>
<dbReference type="PANTHER" id="PTHR30349">
    <property type="entry name" value="PHAGE INTEGRASE-RELATED"/>
    <property type="match status" value="1"/>
</dbReference>
<comment type="caution">
    <text evidence="3">The sequence shown here is derived from an EMBL/GenBank/DDBJ whole genome shotgun (WGS) entry which is preliminary data.</text>
</comment>
<dbReference type="PROSITE" id="PS51898">
    <property type="entry name" value="TYR_RECOMBINASE"/>
    <property type="match status" value="1"/>
</dbReference>
<dbReference type="InterPro" id="IPR013762">
    <property type="entry name" value="Integrase-like_cat_sf"/>
</dbReference>
<gene>
    <name evidence="3" type="primary">xerC_234</name>
    <name evidence="3" type="ORF">SDC9_171966</name>
</gene>
<dbReference type="InterPro" id="IPR050090">
    <property type="entry name" value="Tyrosine_recombinase_XerCD"/>
</dbReference>
<dbReference type="PANTHER" id="PTHR30349:SF64">
    <property type="entry name" value="PROPHAGE INTEGRASE INTD-RELATED"/>
    <property type="match status" value="1"/>
</dbReference>
<dbReference type="InterPro" id="IPR002104">
    <property type="entry name" value="Integrase_catalytic"/>
</dbReference>
<dbReference type="AlphaFoldDB" id="A0A645GCD8"/>
<dbReference type="CDD" id="cd01185">
    <property type="entry name" value="INTN1_C_like"/>
    <property type="match status" value="1"/>
</dbReference>
<accession>A0A645GCD8</accession>
<dbReference type="Pfam" id="PF00589">
    <property type="entry name" value="Phage_integrase"/>
    <property type="match status" value="1"/>
</dbReference>
<evidence type="ECO:0000259" key="2">
    <source>
        <dbReference type="PROSITE" id="PS51898"/>
    </source>
</evidence>
<protein>
    <submittedName>
        <fullName evidence="3">Tyrosine recombinase XerC</fullName>
    </submittedName>
</protein>
<evidence type="ECO:0000256" key="1">
    <source>
        <dbReference type="ARBA" id="ARBA00023172"/>
    </source>
</evidence>
<dbReference type="GO" id="GO:0003677">
    <property type="term" value="F:DNA binding"/>
    <property type="evidence" value="ECO:0007669"/>
    <property type="project" value="InterPro"/>
</dbReference>
<dbReference type="InterPro" id="IPR011010">
    <property type="entry name" value="DNA_brk_join_enz"/>
</dbReference>
<dbReference type="GO" id="GO:0015074">
    <property type="term" value="P:DNA integration"/>
    <property type="evidence" value="ECO:0007669"/>
    <property type="project" value="InterPro"/>
</dbReference>
<name>A0A645GCD8_9ZZZZ</name>
<proteinExistence type="predicted"/>
<reference evidence="3" key="1">
    <citation type="submission" date="2019-08" db="EMBL/GenBank/DDBJ databases">
        <authorList>
            <person name="Kucharzyk K."/>
            <person name="Murdoch R.W."/>
            <person name="Higgins S."/>
            <person name="Loffler F."/>
        </authorList>
    </citation>
    <scope>NUCLEOTIDE SEQUENCE</scope>
</reference>
<dbReference type="GO" id="GO:0006310">
    <property type="term" value="P:DNA recombination"/>
    <property type="evidence" value="ECO:0007669"/>
    <property type="project" value="UniProtKB-KW"/>
</dbReference>
<sequence length="212" mass="24367">MIRHDINIKNPYASDKFKMPKAKIRETYLELNELVAMRNLLPQFEAFSPRRMSMQMFLLACYTGLRISDILDLKWSHIDWENQRINKKQVKTKDSVTIIIEPWAKAILLEFSNSKKNIGTDKPVFENPVTSNTVNLHLKEFAKMAGIKKTISCHVARHTFVTLQILAGTDVLTIKALAGHSKITSTMVYFNDSKKLVDDHAKKSQLFKSKND</sequence>
<evidence type="ECO:0000313" key="3">
    <source>
        <dbReference type="EMBL" id="MPN24567.1"/>
    </source>
</evidence>